<sequence length="82" mass="9480">MGDKTSYIVTRKVNDEIEQVASIDDYNGNIYWTESVESASKFDDINKARKLMSLQEEMGKLLGKEHVYEILEEHRVVSVVKK</sequence>
<dbReference type="EMBL" id="BK032677">
    <property type="protein sequence ID" value="DAF54321.1"/>
    <property type="molecule type" value="Genomic_DNA"/>
</dbReference>
<accession>A0A8S5STI5</accession>
<organism evidence="1">
    <name type="scientific">Siphoviridae sp. ctZUr4</name>
    <dbReference type="NCBI Taxonomy" id="2827892"/>
    <lineage>
        <taxon>Viruses</taxon>
        <taxon>Duplodnaviria</taxon>
        <taxon>Heunggongvirae</taxon>
        <taxon>Uroviricota</taxon>
        <taxon>Caudoviricetes</taxon>
    </lineage>
</organism>
<name>A0A8S5STI5_9CAUD</name>
<proteinExistence type="predicted"/>
<protein>
    <submittedName>
        <fullName evidence="1">Uncharacterized protein</fullName>
    </submittedName>
</protein>
<reference evidence="1" key="1">
    <citation type="journal article" date="2021" name="Proc. Natl. Acad. Sci. U.S.A.">
        <title>A Catalog of Tens of Thousands of Viruses from Human Metagenomes Reveals Hidden Associations with Chronic Diseases.</title>
        <authorList>
            <person name="Tisza M.J."/>
            <person name="Buck C.B."/>
        </authorList>
    </citation>
    <scope>NUCLEOTIDE SEQUENCE</scope>
    <source>
        <strain evidence="1">CtZUr4</strain>
    </source>
</reference>
<evidence type="ECO:0000313" key="1">
    <source>
        <dbReference type="EMBL" id="DAF54321.1"/>
    </source>
</evidence>